<keyword evidence="4" id="KW-1185">Reference proteome</keyword>
<dbReference type="Pfam" id="PF25597">
    <property type="entry name" value="SH3_retrovirus"/>
    <property type="match status" value="1"/>
</dbReference>
<accession>A0ABQ5BR73</accession>
<sequence>MLDYGFNFMNTKIYIDNESTICIVKNPVFHSKTKHIEIRHHFIRDAYEKKLIKVLKIHTNDNVADLLTKAFDVSRDDLCAVYQLVMDKYQDEILEDFDKVLWGYLMIMFNPSDKDEFWNSQQDYNVVSWKLHGASVVHTLMTEAGLVIYMLVEKKYPLRKKVLLQMLELKLESKEDSTMALELIRFVKKLILKTLNLENSVGELAIPEQTATGKGTSNPLMAVHYYQREDPRYDTLKDAKAPFRGVTVILLIDVLKIIGYPVDFGKEKSGQNLKKQNVSNNNSVGKSSSSGFTDEQMATLTSLIKDNKLEKMLYNGLTLYDVMVIPEYCVTLISIHKLAKENKVIVAFDENRCYFLNQDLSLKNVLGIGDQCEGLYYYNNKGYRLYSLDKHQFIFSRDVKFFENILPFKDYEVEKNDPANVFQDVNHINFFDIEYPEIPNDDERVANDLNKGKSDSSSSFVSGNNINTADFPVDYGNDDDCSDDLVATQNEEVATLEENVFSEANPVFHERTKHLEIDLHFVREKILKEVVKTVKVDSANQIANILTKGLDTFQHKDLVKNIVKGLTVTLLDSQFKETLGSRLYFFKDGGLIVSSGISLKSVDKAIKDGLPAYC</sequence>
<dbReference type="PANTHER" id="PTHR11439">
    <property type="entry name" value="GAG-POL-RELATED RETROTRANSPOSON"/>
    <property type="match status" value="1"/>
</dbReference>
<protein>
    <submittedName>
        <fullName evidence="3">Ribonuclease H-like domain-containing protein</fullName>
    </submittedName>
</protein>
<feature type="domain" description="Retroviral polymerase SH3-like" evidence="2">
    <location>
        <begin position="376"/>
        <end position="409"/>
    </location>
</feature>
<reference evidence="3" key="2">
    <citation type="submission" date="2022-01" db="EMBL/GenBank/DDBJ databases">
        <authorList>
            <person name="Yamashiro T."/>
            <person name="Shiraishi A."/>
            <person name="Satake H."/>
            <person name="Nakayama K."/>
        </authorList>
    </citation>
    <scope>NUCLEOTIDE SEQUENCE</scope>
</reference>
<dbReference type="InterPro" id="IPR057670">
    <property type="entry name" value="SH3_retrovirus"/>
</dbReference>
<feature type="compositionally biased region" description="Low complexity" evidence="1">
    <location>
        <begin position="273"/>
        <end position="291"/>
    </location>
</feature>
<evidence type="ECO:0000313" key="4">
    <source>
        <dbReference type="Proteomes" id="UP001151760"/>
    </source>
</evidence>
<gene>
    <name evidence="3" type="ORF">Tco_0876006</name>
</gene>
<dbReference type="CDD" id="cd09272">
    <property type="entry name" value="RNase_HI_RT_Ty1"/>
    <property type="match status" value="2"/>
</dbReference>
<dbReference type="PANTHER" id="PTHR11439:SF495">
    <property type="entry name" value="REVERSE TRANSCRIPTASE, RNA-DEPENDENT DNA POLYMERASE-RELATED"/>
    <property type="match status" value="1"/>
</dbReference>
<evidence type="ECO:0000259" key="2">
    <source>
        <dbReference type="Pfam" id="PF25597"/>
    </source>
</evidence>
<comment type="caution">
    <text evidence="3">The sequence shown here is derived from an EMBL/GenBank/DDBJ whole genome shotgun (WGS) entry which is preliminary data.</text>
</comment>
<name>A0ABQ5BR73_9ASTR</name>
<proteinExistence type="predicted"/>
<evidence type="ECO:0000256" key="1">
    <source>
        <dbReference type="SAM" id="MobiDB-lite"/>
    </source>
</evidence>
<evidence type="ECO:0000313" key="3">
    <source>
        <dbReference type="EMBL" id="GJT17300.1"/>
    </source>
</evidence>
<reference evidence="3" key="1">
    <citation type="journal article" date="2022" name="Int. J. Mol. Sci.">
        <title>Draft Genome of Tanacetum Coccineum: Genomic Comparison of Closely Related Tanacetum-Family Plants.</title>
        <authorList>
            <person name="Yamashiro T."/>
            <person name="Shiraishi A."/>
            <person name="Nakayama K."/>
            <person name="Satake H."/>
        </authorList>
    </citation>
    <scope>NUCLEOTIDE SEQUENCE</scope>
</reference>
<dbReference type="Proteomes" id="UP001151760">
    <property type="component" value="Unassembled WGS sequence"/>
</dbReference>
<feature type="region of interest" description="Disordered" evidence="1">
    <location>
        <begin position="273"/>
        <end position="292"/>
    </location>
</feature>
<dbReference type="EMBL" id="BQNB010013544">
    <property type="protein sequence ID" value="GJT17300.1"/>
    <property type="molecule type" value="Genomic_DNA"/>
</dbReference>
<organism evidence="3 4">
    <name type="scientific">Tanacetum coccineum</name>
    <dbReference type="NCBI Taxonomy" id="301880"/>
    <lineage>
        <taxon>Eukaryota</taxon>
        <taxon>Viridiplantae</taxon>
        <taxon>Streptophyta</taxon>
        <taxon>Embryophyta</taxon>
        <taxon>Tracheophyta</taxon>
        <taxon>Spermatophyta</taxon>
        <taxon>Magnoliopsida</taxon>
        <taxon>eudicotyledons</taxon>
        <taxon>Gunneridae</taxon>
        <taxon>Pentapetalae</taxon>
        <taxon>asterids</taxon>
        <taxon>campanulids</taxon>
        <taxon>Asterales</taxon>
        <taxon>Asteraceae</taxon>
        <taxon>Asteroideae</taxon>
        <taxon>Anthemideae</taxon>
        <taxon>Anthemidinae</taxon>
        <taxon>Tanacetum</taxon>
    </lineage>
</organism>